<evidence type="ECO:0000313" key="3">
    <source>
        <dbReference type="Proteomes" id="UP001596037"/>
    </source>
</evidence>
<evidence type="ECO:0000256" key="1">
    <source>
        <dbReference type="SAM" id="MobiDB-lite"/>
    </source>
</evidence>
<evidence type="ECO:0000313" key="2">
    <source>
        <dbReference type="EMBL" id="MFC5497065.1"/>
    </source>
</evidence>
<keyword evidence="3" id="KW-1185">Reference proteome</keyword>
<feature type="region of interest" description="Disordered" evidence="1">
    <location>
        <begin position="210"/>
        <end position="239"/>
    </location>
</feature>
<dbReference type="InterPro" id="IPR050026">
    <property type="entry name" value="PHA_gran_PhaM_N"/>
</dbReference>
<dbReference type="Proteomes" id="UP001596037">
    <property type="component" value="Unassembled WGS sequence"/>
</dbReference>
<dbReference type="EMBL" id="JBHSMF010000005">
    <property type="protein sequence ID" value="MFC5497065.1"/>
    <property type="molecule type" value="Genomic_DNA"/>
</dbReference>
<accession>A0ABW0NAZ0</accession>
<comment type="caution">
    <text evidence="2">The sequence shown here is derived from an EMBL/GenBank/DDBJ whole genome shotgun (WGS) entry which is preliminary data.</text>
</comment>
<protein>
    <submittedName>
        <fullName evidence="2">PhaM family polyhydroxyalkanoate granule multifunctional regulatory protein</fullName>
    </submittedName>
</protein>
<gene>
    <name evidence="2" type="ORF">ACFPOE_05930</name>
</gene>
<organism evidence="2 3">
    <name type="scientific">Caenimonas terrae</name>
    <dbReference type="NCBI Taxonomy" id="696074"/>
    <lineage>
        <taxon>Bacteria</taxon>
        <taxon>Pseudomonadati</taxon>
        <taxon>Pseudomonadota</taxon>
        <taxon>Betaproteobacteria</taxon>
        <taxon>Burkholderiales</taxon>
        <taxon>Comamonadaceae</taxon>
        <taxon>Caenimonas</taxon>
    </lineage>
</organism>
<proteinExistence type="predicted"/>
<name>A0ABW0NAZ0_9BURK</name>
<dbReference type="NCBIfam" id="NF043076">
    <property type="entry name" value="PHA_gran_PhaM"/>
    <property type="match status" value="1"/>
</dbReference>
<feature type="compositionally biased region" description="Low complexity" evidence="1">
    <location>
        <begin position="210"/>
        <end position="224"/>
    </location>
</feature>
<sequence length="239" mass="23865">MSEQQNFGFGKFVPGFDFLQNLSKGTPQQPATPSLSSWVAPTLNVEELDKRIGELKAVSFWLDQNAKALAATIQALELQKMTLATLRGMNFNMGEIASALKLQPDGRSAAAAATTGADKAAPAAGSVAGAANDAVARARASKKNAPAAGANGQAGKPAGGGVVDPLQWWSALTTQFQEIAAGALRDAAQAPAAGDLAVAGKAAAKTAAKTAGAARKGAGAGAKSSRAKVGARKAGAAGR</sequence>
<dbReference type="RefSeq" id="WP_376849098.1">
    <property type="nucleotide sequence ID" value="NZ_JBHSMF010000005.1"/>
</dbReference>
<reference evidence="3" key="1">
    <citation type="journal article" date="2019" name="Int. J. Syst. Evol. Microbiol.">
        <title>The Global Catalogue of Microorganisms (GCM) 10K type strain sequencing project: providing services to taxonomists for standard genome sequencing and annotation.</title>
        <authorList>
            <consortium name="The Broad Institute Genomics Platform"/>
            <consortium name="The Broad Institute Genome Sequencing Center for Infectious Disease"/>
            <person name="Wu L."/>
            <person name="Ma J."/>
        </authorList>
    </citation>
    <scope>NUCLEOTIDE SEQUENCE [LARGE SCALE GENOMIC DNA]</scope>
    <source>
        <strain evidence="3">CCUG 57401</strain>
    </source>
</reference>